<keyword evidence="1" id="KW-0175">Coiled coil</keyword>
<accession>A0A3S0IK15</accession>
<dbReference type="InterPro" id="IPR036280">
    <property type="entry name" value="Multihaem_cyt_sf"/>
</dbReference>
<feature type="chain" id="PRO_5018717145" description="Cytochrome c domain-containing protein" evidence="2">
    <location>
        <begin position="19"/>
        <end position="399"/>
    </location>
</feature>
<keyword evidence="2" id="KW-0732">Signal</keyword>
<gene>
    <name evidence="3" type="ORF">EKG38_21020</name>
</gene>
<feature type="coiled-coil region" evidence="1">
    <location>
        <begin position="36"/>
        <end position="70"/>
    </location>
</feature>
<dbReference type="PROSITE" id="PS51257">
    <property type="entry name" value="PROKAR_LIPOPROTEIN"/>
    <property type="match status" value="1"/>
</dbReference>
<protein>
    <recommendedName>
        <fullName evidence="5">Cytochrome c domain-containing protein</fullName>
    </recommendedName>
</protein>
<evidence type="ECO:0000256" key="2">
    <source>
        <dbReference type="SAM" id="SignalP"/>
    </source>
</evidence>
<dbReference type="EMBL" id="RXNU01000016">
    <property type="protein sequence ID" value="RTR36972.1"/>
    <property type="molecule type" value="Genomic_DNA"/>
</dbReference>
<sequence>MKKKLLMTLMCSSLVVMTGCSEDTVYETSQEVLDQLALLETANSELGAQNSQLTDEKAKLAQEKATLQLEVGDLKDGMLAPYDFSTQCASIDVAFDYLDPNAKETAQLSKANVGLAGDDCLSCHTYDGSGNAGIIPPHNDYGDCAGCHAPHATAPGDLTGNPTDPTYAQPVFRPGAIDGKTGASGLSYYGSGSYLNAEWLEVAVNTKIHNYRWAEVAEGEGGVTTLAQACVVEKREHMKDMFPNDGKAYVVETSGNYLGSKLVATVNKYVENGVAVETPNVATFGWGMKNINGEYFSSVFIGKNNTCYNAIMNGGARLSYYQYDETQFTKTGFEEDSRNRGARLIVTTDYTRTGLFAADWATPVPGAGIGEAFAPADVDWNQVGACNITFKVEKIIPLG</sequence>
<dbReference type="RefSeq" id="WP_126522841.1">
    <property type="nucleotide sequence ID" value="NZ_RXNU01000016.1"/>
</dbReference>
<dbReference type="SUPFAM" id="SSF48695">
    <property type="entry name" value="Multiheme cytochromes"/>
    <property type="match status" value="1"/>
</dbReference>
<proteinExistence type="predicted"/>
<evidence type="ECO:0000256" key="1">
    <source>
        <dbReference type="SAM" id="Coils"/>
    </source>
</evidence>
<dbReference type="AlphaFoldDB" id="A0A3S0IK15"/>
<name>A0A3S0IK15_9GAMM</name>
<feature type="signal peptide" evidence="2">
    <location>
        <begin position="1"/>
        <end position="18"/>
    </location>
</feature>
<evidence type="ECO:0000313" key="4">
    <source>
        <dbReference type="Proteomes" id="UP000267448"/>
    </source>
</evidence>
<evidence type="ECO:0008006" key="5">
    <source>
        <dbReference type="Google" id="ProtNLM"/>
    </source>
</evidence>
<reference evidence="3 4" key="1">
    <citation type="submission" date="2018-12" db="EMBL/GenBank/DDBJ databases">
        <authorList>
            <person name="Yu L."/>
        </authorList>
    </citation>
    <scope>NUCLEOTIDE SEQUENCE [LARGE SCALE GENOMIC DNA]</scope>
    <source>
        <strain evidence="3 4">HAW-EB2</strain>
    </source>
</reference>
<comment type="caution">
    <text evidence="3">The sequence shown here is derived from an EMBL/GenBank/DDBJ whole genome shotgun (WGS) entry which is preliminary data.</text>
</comment>
<organism evidence="3 4">
    <name type="scientific">Shewanella canadensis</name>
    <dbReference type="NCBI Taxonomy" id="271096"/>
    <lineage>
        <taxon>Bacteria</taxon>
        <taxon>Pseudomonadati</taxon>
        <taxon>Pseudomonadota</taxon>
        <taxon>Gammaproteobacteria</taxon>
        <taxon>Alteromonadales</taxon>
        <taxon>Shewanellaceae</taxon>
        <taxon>Shewanella</taxon>
    </lineage>
</organism>
<dbReference type="OrthoDB" id="6248771at2"/>
<keyword evidence="4" id="KW-1185">Reference proteome</keyword>
<dbReference type="Proteomes" id="UP000267448">
    <property type="component" value="Unassembled WGS sequence"/>
</dbReference>
<evidence type="ECO:0000313" key="3">
    <source>
        <dbReference type="EMBL" id="RTR36972.1"/>
    </source>
</evidence>